<proteinExistence type="predicted"/>
<evidence type="ECO:0000313" key="1">
    <source>
        <dbReference type="EMBL" id="QJA77093.1"/>
    </source>
</evidence>
<organism evidence="1">
    <name type="scientific">viral metagenome</name>
    <dbReference type="NCBI Taxonomy" id="1070528"/>
    <lineage>
        <taxon>unclassified sequences</taxon>
        <taxon>metagenomes</taxon>
        <taxon>organismal metagenomes</taxon>
    </lineage>
</organism>
<dbReference type="EMBL" id="MT142263">
    <property type="protein sequence ID" value="QJA77093.1"/>
    <property type="molecule type" value="Genomic_DNA"/>
</dbReference>
<gene>
    <name evidence="1" type="ORF">MM415A01361_0003</name>
</gene>
<name>A0A6M3K414_9ZZZZ</name>
<dbReference type="AlphaFoldDB" id="A0A6M3K414"/>
<reference evidence="1" key="1">
    <citation type="submission" date="2020-03" db="EMBL/GenBank/DDBJ databases">
        <title>The deep terrestrial virosphere.</title>
        <authorList>
            <person name="Holmfeldt K."/>
            <person name="Nilsson E."/>
            <person name="Simone D."/>
            <person name="Lopez-Fernandez M."/>
            <person name="Wu X."/>
            <person name="de Brujin I."/>
            <person name="Lundin D."/>
            <person name="Andersson A."/>
            <person name="Bertilsson S."/>
            <person name="Dopson M."/>
        </authorList>
    </citation>
    <scope>NUCLEOTIDE SEQUENCE</scope>
    <source>
        <strain evidence="1">MM415A01361</strain>
    </source>
</reference>
<sequence>MTTKLKPQKHYRIITFLGKLYFKLLTTYDNLLKWFFNKTGIGKWLWFRLIEYRAKVTLKLFDNVEWWMHKSGTSRATKRQFWRSMCYKHDFRIDYMLGLHQSIRRNRIKKNSGSTAVNVNKQPKKE</sequence>
<protein>
    <submittedName>
        <fullName evidence="1">Uncharacterized protein</fullName>
    </submittedName>
</protein>
<accession>A0A6M3K414</accession>